<keyword evidence="3 8" id="KW-0441">Lipid A biosynthesis</keyword>
<dbReference type="EC" id="2.3.1.129" evidence="8"/>
<dbReference type="Pfam" id="PF13720">
    <property type="entry name" value="Acetyltransf_11"/>
    <property type="match status" value="1"/>
</dbReference>
<evidence type="ECO:0000259" key="9">
    <source>
        <dbReference type="Pfam" id="PF13720"/>
    </source>
</evidence>
<evidence type="ECO:0000313" key="10">
    <source>
        <dbReference type="EMBL" id="KPJ64074.1"/>
    </source>
</evidence>
<evidence type="ECO:0000256" key="5">
    <source>
        <dbReference type="ARBA" id="ARBA00022737"/>
    </source>
</evidence>
<sequence length="262" mass="27870">MAIHPTAVVDSAAEIGEGAEIGPYAVIGGDVIIGAGTRIGPHVVIEGRTVIGRNCVIHTGAALGGPPQDRKYEGEPTSLIIGDDNEIREYVSIHRGAGEDGATIVGDDNMLMAYSHIGHNCRIGSHIMLTNYAGISGHVVIEDRAGVGGMVGVHQFVRIGWLAMVGGYSKVAQDVPPFMLVDGRPARPIGLNVLGLRRAGVPADTRDSLKRAFRLLYRSNLNLTQALDQIAAEIQDSEYLGYLVEFMRHSGMAGRQLEHAGC</sequence>
<comment type="similarity">
    <text evidence="8">Belongs to the transferase hexapeptide repeat family. LpxA subfamily.</text>
</comment>
<dbReference type="PANTHER" id="PTHR43480:SF1">
    <property type="entry name" value="ACYL-[ACYL-CARRIER-PROTEIN]--UDP-N-ACETYLGLUCOSAMINE O-ACYLTRANSFERASE, MITOCHONDRIAL-RELATED"/>
    <property type="match status" value="1"/>
</dbReference>
<dbReference type="GO" id="GO:0005737">
    <property type="term" value="C:cytoplasm"/>
    <property type="evidence" value="ECO:0007669"/>
    <property type="project" value="UniProtKB-SubCell"/>
</dbReference>
<keyword evidence="1 8" id="KW-0963">Cytoplasm</keyword>
<dbReference type="InterPro" id="IPR018357">
    <property type="entry name" value="Hexapep_transf_CS"/>
</dbReference>
<comment type="function">
    <text evidence="8">Involved in the biosynthesis of lipid A, a phosphorylated glycolipid that anchors the lipopolysaccharide to the outer membrane of the cell.</text>
</comment>
<reference evidence="10 11" key="1">
    <citation type="journal article" date="2015" name="Microbiome">
        <title>Genomic resolution of linkages in carbon, nitrogen, and sulfur cycling among widespread estuary sediment bacteria.</title>
        <authorList>
            <person name="Baker B.J."/>
            <person name="Lazar C.S."/>
            <person name="Teske A.P."/>
            <person name="Dick G.J."/>
        </authorList>
    </citation>
    <scope>NUCLEOTIDE SEQUENCE [LARGE SCALE GENOMIC DNA]</scope>
    <source>
        <strain evidence="10">DG_56</strain>
    </source>
</reference>
<organism evidence="10 11">
    <name type="scientific">candidate division KD3-62 bacterium DG_56</name>
    <dbReference type="NCBI Taxonomy" id="1704032"/>
    <lineage>
        <taxon>Bacteria</taxon>
        <taxon>candidate division KD3-62</taxon>
    </lineage>
</organism>
<dbReference type="HAMAP" id="MF_00387">
    <property type="entry name" value="LpxA"/>
    <property type="match status" value="1"/>
</dbReference>
<dbReference type="CDD" id="cd03351">
    <property type="entry name" value="LbH_UDP-GlcNAc_AT"/>
    <property type="match status" value="1"/>
</dbReference>
<dbReference type="InterPro" id="IPR001451">
    <property type="entry name" value="Hexapep"/>
</dbReference>
<evidence type="ECO:0000256" key="2">
    <source>
        <dbReference type="ARBA" id="ARBA00022516"/>
    </source>
</evidence>
<dbReference type="PANTHER" id="PTHR43480">
    <property type="entry name" value="ACYL-[ACYL-CARRIER-PROTEIN]--UDP-N-ACETYLGLUCOSAMINE O-ACYLTRANSFERASE"/>
    <property type="match status" value="1"/>
</dbReference>
<keyword evidence="5 8" id="KW-0677">Repeat</keyword>
<dbReference type="InterPro" id="IPR037157">
    <property type="entry name" value="Acetyltransf_C_sf"/>
</dbReference>
<proteinExistence type="inferred from homology"/>
<comment type="catalytic activity">
    <reaction evidence="8">
        <text>a (3R)-hydroxyacyl-[ACP] + UDP-N-acetyl-alpha-D-glucosamine = a UDP-3-O-[(3R)-3-hydroxyacyl]-N-acetyl-alpha-D-glucosamine + holo-[ACP]</text>
        <dbReference type="Rhea" id="RHEA:67812"/>
        <dbReference type="Rhea" id="RHEA-COMP:9685"/>
        <dbReference type="Rhea" id="RHEA-COMP:9945"/>
        <dbReference type="ChEBI" id="CHEBI:57705"/>
        <dbReference type="ChEBI" id="CHEBI:64479"/>
        <dbReference type="ChEBI" id="CHEBI:78827"/>
        <dbReference type="ChEBI" id="CHEBI:173225"/>
        <dbReference type="EC" id="2.3.1.129"/>
    </reaction>
</comment>
<dbReference type="SUPFAM" id="SSF51161">
    <property type="entry name" value="Trimeric LpxA-like enzymes"/>
    <property type="match status" value="1"/>
</dbReference>
<dbReference type="Gene3D" id="1.20.1180.10">
    <property type="entry name" value="Udp N-acetylglucosamine O-acyltransferase, C-terminal domain"/>
    <property type="match status" value="1"/>
</dbReference>
<gene>
    <name evidence="8" type="primary">lpxA</name>
    <name evidence="10" type="ORF">AMK68_02440</name>
</gene>
<dbReference type="PIRSF" id="PIRSF000456">
    <property type="entry name" value="UDP-GlcNAc_acltr"/>
    <property type="match status" value="1"/>
</dbReference>
<protein>
    <recommendedName>
        <fullName evidence="8">Acyl-[acyl-carrier-protein]--UDP-N-acetylglucosamine O-acyltransferase</fullName>
        <shortName evidence="8">UDP-N-acetylglucosamine acyltransferase</shortName>
        <ecNumber evidence="8">2.3.1.129</ecNumber>
    </recommendedName>
</protein>
<dbReference type="InterPro" id="IPR011004">
    <property type="entry name" value="Trimer_LpxA-like_sf"/>
</dbReference>
<dbReference type="GO" id="GO:0009245">
    <property type="term" value="P:lipid A biosynthetic process"/>
    <property type="evidence" value="ECO:0007669"/>
    <property type="project" value="UniProtKB-UniRule"/>
</dbReference>
<evidence type="ECO:0000256" key="1">
    <source>
        <dbReference type="ARBA" id="ARBA00022490"/>
    </source>
</evidence>
<dbReference type="InterPro" id="IPR010137">
    <property type="entry name" value="Lipid_A_LpxA"/>
</dbReference>
<dbReference type="GO" id="GO:0016020">
    <property type="term" value="C:membrane"/>
    <property type="evidence" value="ECO:0007669"/>
    <property type="project" value="GOC"/>
</dbReference>
<feature type="domain" description="UDP N-acetylglucosamine O-acyltransferase C-terminal" evidence="9">
    <location>
        <begin position="174"/>
        <end position="250"/>
    </location>
</feature>
<dbReference type="Gene3D" id="2.160.10.10">
    <property type="entry name" value="Hexapeptide repeat proteins"/>
    <property type="match status" value="1"/>
</dbReference>
<evidence type="ECO:0000256" key="4">
    <source>
        <dbReference type="ARBA" id="ARBA00022679"/>
    </source>
</evidence>
<evidence type="ECO:0000256" key="8">
    <source>
        <dbReference type="HAMAP-Rule" id="MF_00387"/>
    </source>
</evidence>
<evidence type="ECO:0000256" key="3">
    <source>
        <dbReference type="ARBA" id="ARBA00022556"/>
    </source>
</evidence>
<dbReference type="AlphaFoldDB" id="A0A0S7XNT2"/>
<dbReference type="PATRIC" id="fig|1704032.3.peg.280"/>
<dbReference type="Pfam" id="PF00132">
    <property type="entry name" value="Hexapep"/>
    <property type="match status" value="2"/>
</dbReference>
<dbReference type="InterPro" id="IPR029098">
    <property type="entry name" value="Acetyltransf_C"/>
</dbReference>
<comment type="subunit">
    <text evidence="8">Homotrimer.</text>
</comment>
<evidence type="ECO:0000313" key="11">
    <source>
        <dbReference type="Proteomes" id="UP000052020"/>
    </source>
</evidence>
<comment type="pathway">
    <text evidence="8">Glycolipid biosynthesis; lipid IV(A) biosynthesis; lipid IV(A) from (3R)-3-hydroxytetradecanoyl-[acyl-carrier-protein] and UDP-N-acetyl-alpha-D-glucosamine: step 1/6.</text>
</comment>
<comment type="caution">
    <text evidence="10">The sequence shown here is derived from an EMBL/GenBank/DDBJ whole genome shotgun (WGS) entry which is preliminary data.</text>
</comment>
<keyword evidence="2 8" id="KW-0444">Lipid biosynthesis</keyword>
<dbReference type="GO" id="GO:0008780">
    <property type="term" value="F:acyl-[acyl-carrier-protein]-UDP-N-acetylglucosamine O-acyltransferase activity"/>
    <property type="evidence" value="ECO:0007669"/>
    <property type="project" value="UniProtKB-UniRule"/>
</dbReference>
<keyword evidence="6 8" id="KW-0443">Lipid metabolism</keyword>
<dbReference type="NCBIfam" id="TIGR01852">
    <property type="entry name" value="lipid_A_lpxA"/>
    <property type="match status" value="1"/>
</dbReference>
<dbReference type="NCBIfam" id="NF003657">
    <property type="entry name" value="PRK05289.1"/>
    <property type="match status" value="1"/>
</dbReference>
<dbReference type="Proteomes" id="UP000052020">
    <property type="component" value="Unassembled WGS sequence"/>
</dbReference>
<dbReference type="EMBL" id="LIZY01000044">
    <property type="protein sequence ID" value="KPJ64074.1"/>
    <property type="molecule type" value="Genomic_DNA"/>
</dbReference>
<evidence type="ECO:0000256" key="7">
    <source>
        <dbReference type="ARBA" id="ARBA00023315"/>
    </source>
</evidence>
<name>A0A0S7XNT2_9BACT</name>
<evidence type="ECO:0000256" key="6">
    <source>
        <dbReference type="ARBA" id="ARBA00023098"/>
    </source>
</evidence>
<comment type="subcellular location">
    <subcellularLocation>
        <location evidence="8">Cytoplasm</location>
    </subcellularLocation>
</comment>
<dbReference type="PROSITE" id="PS00101">
    <property type="entry name" value="HEXAPEP_TRANSFERASES"/>
    <property type="match status" value="2"/>
</dbReference>
<keyword evidence="4 8" id="KW-0808">Transferase</keyword>
<dbReference type="UniPathway" id="UPA00359">
    <property type="reaction ID" value="UER00477"/>
</dbReference>
<keyword evidence="7 8" id="KW-0012">Acyltransferase</keyword>
<accession>A0A0S7XNT2</accession>